<dbReference type="AlphaFoldDB" id="M7BF75"/>
<name>M7BF75_CHEMY</name>
<reference evidence="3" key="1">
    <citation type="journal article" date="2013" name="Nat. Genet.">
        <title>The draft genomes of soft-shell turtle and green sea turtle yield insights into the development and evolution of the turtle-specific body plan.</title>
        <authorList>
            <person name="Wang Z."/>
            <person name="Pascual-Anaya J."/>
            <person name="Zadissa A."/>
            <person name="Li W."/>
            <person name="Niimura Y."/>
            <person name="Huang Z."/>
            <person name="Li C."/>
            <person name="White S."/>
            <person name="Xiong Z."/>
            <person name="Fang D."/>
            <person name="Wang B."/>
            <person name="Ming Y."/>
            <person name="Chen Y."/>
            <person name="Zheng Y."/>
            <person name="Kuraku S."/>
            <person name="Pignatelli M."/>
            <person name="Herrero J."/>
            <person name="Beal K."/>
            <person name="Nozawa M."/>
            <person name="Li Q."/>
            <person name="Wang J."/>
            <person name="Zhang H."/>
            <person name="Yu L."/>
            <person name="Shigenobu S."/>
            <person name="Wang J."/>
            <person name="Liu J."/>
            <person name="Flicek P."/>
            <person name="Searle S."/>
            <person name="Wang J."/>
            <person name="Kuratani S."/>
            <person name="Yin Y."/>
            <person name="Aken B."/>
            <person name="Zhang G."/>
            <person name="Irie N."/>
        </authorList>
    </citation>
    <scope>NUCLEOTIDE SEQUENCE [LARGE SCALE GENOMIC DNA]</scope>
</reference>
<protein>
    <recommendedName>
        <fullName evidence="4">Secreted protein</fullName>
    </recommendedName>
</protein>
<feature type="signal peptide" evidence="1">
    <location>
        <begin position="1"/>
        <end position="18"/>
    </location>
</feature>
<gene>
    <name evidence="2" type="ORF">UY3_08603</name>
</gene>
<keyword evidence="1" id="KW-0732">Signal</keyword>
<evidence type="ECO:0000313" key="2">
    <source>
        <dbReference type="EMBL" id="EMP34250.1"/>
    </source>
</evidence>
<evidence type="ECO:0000256" key="1">
    <source>
        <dbReference type="SAM" id="SignalP"/>
    </source>
</evidence>
<organism evidence="2 3">
    <name type="scientific">Chelonia mydas</name>
    <name type="common">Green sea-turtle</name>
    <name type="synonym">Chelonia agassizi</name>
    <dbReference type="NCBI Taxonomy" id="8469"/>
    <lineage>
        <taxon>Eukaryota</taxon>
        <taxon>Metazoa</taxon>
        <taxon>Chordata</taxon>
        <taxon>Craniata</taxon>
        <taxon>Vertebrata</taxon>
        <taxon>Euteleostomi</taxon>
        <taxon>Archelosauria</taxon>
        <taxon>Testudinata</taxon>
        <taxon>Testudines</taxon>
        <taxon>Cryptodira</taxon>
        <taxon>Durocryptodira</taxon>
        <taxon>Americhelydia</taxon>
        <taxon>Chelonioidea</taxon>
        <taxon>Cheloniidae</taxon>
        <taxon>Chelonia</taxon>
    </lineage>
</organism>
<evidence type="ECO:0008006" key="4">
    <source>
        <dbReference type="Google" id="ProtNLM"/>
    </source>
</evidence>
<feature type="chain" id="PRO_5004080059" description="Secreted protein" evidence="1">
    <location>
        <begin position="19"/>
        <end position="65"/>
    </location>
</feature>
<proteinExistence type="predicted"/>
<accession>M7BF75</accession>
<keyword evidence="3" id="KW-1185">Reference proteome</keyword>
<sequence length="65" mass="7243">MFLLLELKCKCLLPCCNSVLSMYAAEVCKVMVTEQHIYERNGCYAAVRAAQLAPSGQQGYELLLL</sequence>
<dbReference type="Proteomes" id="UP000031443">
    <property type="component" value="Unassembled WGS sequence"/>
</dbReference>
<dbReference type="EMBL" id="KB533134">
    <property type="protein sequence ID" value="EMP34250.1"/>
    <property type="molecule type" value="Genomic_DNA"/>
</dbReference>
<evidence type="ECO:0000313" key="3">
    <source>
        <dbReference type="Proteomes" id="UP000031443"/>
    </source>
</evidence>